<dbReference type="GO" id="GO:0008757">
    <property type="term" value="F:S-adenosylmethionine-dependent methyltransferase activity"/>
    <property type="evidence" value="ECO:0007669"/>
    <property type="project" value="InterPro"/>
</dbReference>
<feature type="transmembrane region" description="Helical" evidence="2">
    <location>
        <begin position="222"/>
        <end position="241"/>
    </location>
</feature>
<evidence type="ECO:0000313" key="4">
    <source>
        <dbReference type="EMBL" id="NEV64832.1"/>
    </source>
</evidence>
<evidence type="ECO:0000259" key="3">
    <source>
        <dbReference type="Pfam" id="PF08241"/>
    </source>
</evidence>
<sequence>MAKHAIPSAAPSEQKRGSGAHPHSRLKRALHPLRHTPLHPQWLVYLGEHRVRRATGARVRSHTLDIGCGDGWLADEIGDGVDYVGLDYPVTVAKGYLGRAAVFGSADALPFPDNTFDTVLLLDVLEHLAHPAQAVCEASRVLRPNGCLIVQTPFLYPLHDVPHDFQRWTEAGLSELLQSHGLRIRECHPWGRPLHTAAALLSIALARGLLELTARKHWSILLAPLLAIGIPITNLSGWLLARLLPESDFMPLSYRIIAEKPL</sequence>
<dbReference type="CDD" id="cd02440">
    <property type="entry name" value="AdoMet_MTases"/>
    <property type="match status" value="1"/>
</dbReference>
<dbReference type="Pfam" id="PF08241">
    <property type="entry name" value="Methyltransf_11"/>
    <property type="match status" value="1"/>
</dbReference>
<dbReference type="Proteomes" id="UP000483379">
    <property type="component" value="Unassembled WGS sequence"/>
</dbReference>
<accession>A0A6M0K501</accession>
<dbReference type="Gene3D" id="3.40.50.150">
    <property type="entry name" value="Vaccinia Virus protein VP39"/>
    <property type="match status" value="1"/>
</dbReference>
<dbReference type="InterPro" id="IPR013216">
    <property type="entry name" value="Methyltransf_11"/>
</dbReference>
<dbReference type="InterPro" id="IPR029063">
    <property type="entry name" value="SAM-dependent_MTases_sf"/>
</dbReference>
<feature type="domain" description="Methyltransferase type 11" evidence="3">
    <location>
        <begin position="64"/>
        <end position="150"/>
    </location>
</feature>
<gene>
    <name evidence="4" type="ORF">G3446_23690</name>
</gene>
<dbReference type="PANTHER" id="PTHR42912">
    <property type="entry name" value="METHYLTRANSFERASE"/>
    <property type="match status" value="1"/>
</dbReference>
<evidence type="ECO:0000256" key="1">
    <source>
        <dbReference type="SAM" id="MobiDB-lite"/>
    </source>
</evidence>
<dbReference type="GO" id="GO:0032259">
    <property type="term" value="P:methylation"/>
    <property type="evidence" value="ECO:0007669"/>
    <property type="project" value="UniProtKB-KW"/>
</dbReference>
<dbReference type="EMBL" id="JAAIJQ010000115">
    <property type="protein sequence ID" value="NEV64832.1"/>
    <property type="molecule type" value="Genomic_DNA"/>
</dbReference>
<dbReference type="InterPro" id="IPR050508">
    <property type="entry name" value="Methyltransf_Superfamily"/>
</dbReference>
<keyword evidence="4" id="KW-0489">Methyltransferase</keyword>
<proteinExistence type="predicted"/>
<reference evidence="4 5" key="1">
    <citation type="submission" date="2020-02" db="EMBL/GenBank/DDBJ databases">
        <title>Genome sequences of Thiorhodococcus mannitoliphagus and Thiorhodococcus minor, purple sulfur photosynthetic bacteria in the gammaproteobacterial family, Chromatiaceae.</title>
        <authorList>
            <person name="Aviles F.A."/>
            <person name="Meyer T.E."/>
            <person name="Kyndt J.A."/>
        </authorList>
    </citation>
    <scope>NUCLEOTIDE SEQUENCE [LARGE SCALE GENOMIC DNA]</scope>
    <source>
        <strain evidence="4 5">DSM 11518</strain>
    </source>
</reference>
<dbReference type="RefSeq" id="WP_164455971.1">
    <property type="nucleotide sequence ID" value="NZ_JAAIJQ010000115.1"/>
</dbReference>
<keyword evidence="2" id="KW-0812">Transmembrane</keyword>
<keyword evidence="4" id="KW-0808">Transferase</keyword>
<evidence type="ECO:0000313" key="5">
    <source>
        <dbReference type="Proteomes" id="UP000483379"/>
    </source>
</evidence>
<keyword evidence="2" id="KW-0472">Membrane</keyword>
<dbReference type="AlphaFoldDB" id="A0A6M0K501"/>
<organism evidence="4 5">
    <name type="scientific">Thiorhodococcus minor</name>
    <dbReference type="NCBI Taxonomy" id="57489"/>
    <lineage>
        <taxon>Bacteria</taxon>
        <taxon>Pseudomonadati</taxon>
        <taxon>Pseudomonadota</taxon>
        <taxon>Gammaproteobacteria</taxon>
        <taxon>Chromatiales</taxon>
        <taxon>Chromatiaceae</taxon>
        <taxon>Thiorhodococcus</taxon>
    </lineage>
</organism>
<feature type="region of interest" description="Disordered" evidence="1">
    <location>
        <begin position="1"/>
        <end position="25"/>
    </location>
</feature>
<evidence type="ECO:0000256" key="2">
    <source>
        <dbReference type="SAM" id="Phobius"/>
    </source>
</evidence>
<comment type="caution">
    <text evidence="4">The sequence shown here is derived from an EMBL/GenBank/DDBJ whole genome shotgun (WGS) entry which is preliminary data.</text>
</comment>
<dbReference type="SUPFAM" id="SSF53335">
    <property type="entry name" value="S-adenosyl-L-methionine-dependent methyltransferases"/>
    <property type="match status" value="1"/>
</dbReference>
<name>A0A6M0K501_9GAMM</name>
<keyword evidence="5" id="KW-1185">Reference proteome</keyword>
<protein>
    <submittedName>
        <fullName evidence="4">Class I SAM-dependent methyltransferase</fullName>
    </submittedName>
</protein>
<dbReference type="PANTHER" id="PTHR42912:SF80">
    <property type="entry name" value="METHYLTRANSFERASE DOMAIN-CONTAINING PROTEIN"/>
    <property type="match status" value="1"/>
</dbReference>
<keyword evidence="2" id="KW-1133">Transmembrane helix</keyword>